<accession>A0A9W6S0Y6</accession>
<name>A0A9W6S0Y6_9ACTN</name>
<proteinExistence type="predicted"/>
<protein>
    <recommendedName>
        <fullName evidence="7">CBS domain-containing protein</fullName>
    </recommendedName>
</protein>
<dbReference type="Gene3D" id="3.10.580.10">
    <property type="entry name" value="CBS-domain"/>
    <property type="match status" value="1"/>
</dbReference>
<dbReference type="AlphaFoldDB" id="A0A9W6S0Y6"/>
<dbReference type="InterPro" id="IPR007055">
    <property type="entry name" value="BON_dom"/>
</dbReference>
<dbReference type="SUPFAM" id="SSF54631">
    <property type="entry name" value="CBS-domain pair"/>
    <property type="match status" value="1"/>
</dbReference>
<dbReference type="EMBL" id="BSTK01000004">
    <property type="protein sequence ID" value="GLY85183.1"/>
    <property type="molecule type" value="Genomic_DNA"/>
</dbReference>
<gene>
    <name evidence="5" type="ORF">Airi02_031120</name>
</gene>
<dbReference type="Proteomes" id="UP001165074">
    <property type="component" value="Unassembled WGS sequence"/>
</dbReference>
<keyword evidence="1" id="KW-0677">Repeat</keyword>
<dbReference type="InterPro" id="IPR017080">
    <property type="entry name" value="UCP036990_CBS_BON"/>
</dbReference>
<dbReference type="PIRSF" id="PIRSF036990">
    <property type="entry name" value="UCP036990_CBS_BON"/>
    <property type="match status" value="1"/>
</dbReference>
<feature type="domain" description="BON" evidence="3">
    <location>
        <begin position="126"/>
        <end position="195"/>
    </location>
</feature>
<evidence type="ECO:0000259" key="3">
    <source>
        <dbReference type="PROSITE" id="PS50914"/>
    </source>
</evidence>
<dbReference type="Pfam" id="PF04972">
    <property type="entry name" value="BON"/>
    <property type="match status" value="1"/>
</dbReference>
<dbReference type="PROSITE" id="PS50914">
    <property type="entry name" value="BON"/>
    <property type="match status" value="1"/>
</dbReference>
<dbReference type="InterPro" id="IPR046342">
    <property type="entry name" value="CBS_dom_sf"/>
</dbReference>
<evidence type="ECO:0000313" key="6">
    <source>
        <dbReference type="Proteomes" id="UP001165074"/>
    </source>
</evidence>
<evidence type="ECO:0008006" key="7">
    <source>
        <dbReference type="Google" id="ProtNLM"/>
    </source>
</evidence>
<sequence>MVSAYPDAPFHEIVHVMIERGITALPVIDEEYRVLGFVSESDLLAKEAVEARPRRLGLRRRRGGRATKAADLMTTPAVSVRPETTIVRAAQLLDRRGIKRLPVVDDQGRLVGIVSRRDLLHVFARTDEEIREEVLQQVFARLLLADPAAVSVRVRNGVVTLSGTLPQENLISIAVRLTAAVDGVVGVIDEMGHAEEDRAGATRPSPGA</sequence>
<dbReference type="CDD" id="cd04586">
    <property type="entry name" value="CBS_pair_BON_assoc"/>
    <property type="match status" value="1"/>
</dbReference>
<evidence type="ECO:0000313" key="5">
    <source>
        <dbReference type="EMBL" id="GLY85183.1"/>
    </source>
</evidence>
<dbReference type="SMART" id="SM00116">
    <property type="entry name" value="CBS"/>
    <property type="match status" value="2"/>
</dbReference>
<evidence type="ECO:0000259" key="4">
    <source>
        <dbReference type="PROSITE" id="PS51371"/>
    </source>
</evidence>
<dbReference type="InterPro" id="IPR000644">
    <property type="entry name" value="CBS_dom"/>
</dbReference>
<feature type="domain" description="CBS" evidence="4">
    <location>
        <begin position="1"/>
        <end position="54"/>
    </location>
</feature>
<dbReference type="Gene3D" id="3.30.1340.30">
    <property type="match status" value="1"/>
</dbReference>
<comment type="caution">
    <text evidence="5">The sequence shown here is derived from an EMBL/GenBank/DDBJ whole genome shotgun (WGS) entry which is preliminary data.</text>
</comment>
<dbReference type="PROSITE" id="PS51371">
    <property type="entry name" value="CBS"/>
    <property type="match status" value="2"/>
</dbReference>
<feature type="domain" description="CBS" evidence="4">
    <location>
        <begin position="73"/>
        <end position="129"/>
    </location>
</feature>
<dbReference type="PANTHER" id="PTHR48108:SF6">
    <property type="entry name" value="CBS DOMAIN-CONTAINING PROTEIN CBSX1, CHLOROPLASTIC"/>
    <property type="match status" value="1"/>
</dbReference>
<evidence type="ECO:0000256" key="1">
    <source>
        <dbReference type="ARBA" id="ARBA00022737"/>
    </source>
</evidence>
<keyword evidence="6" id="KW-1185">Reference proteome</keyword>
<reference evidence="5" key="1">
    <citation type="submission" date="2023-03" db="EMBL/GenBank/DDBJ databases">
        <title>Actinoallomurus iriomotensis NBRC 103684.</title>
        <authorList>
            <person name="Ichikawa N."/>
            <person name="Sato H."/>
            <person name="Tonouchi N."/>
        </authorList>
    </citation>
    <scope>NUCLEOTIDE SEQUENCE</scope>
    <source>
        <strain evidence="5">NBRC 103684</strain>
    </source>
</reference>
<dbReference type="Pfam" id="PF00571">
    <property type="entry name" value="CBS"/>
    <property type="match status" value="2"/>
</dbReference>
<organism evidence="5 6">
    <name type="scientific">Actinoallomurus iriomotensis</name>
    <dbReference type="NCBI Taxonomy" id="478107"/>
    <lineage>
        <taxon>Bacteria</taxon>
        <taxon>Bacillati</taxon>
        <taxon>Actinomycetota</taxon>
        <taxon>Actinomycetes</taxon>
        <taxon>Streptosporangiales</taxon>
        <taxon>Thermomonosporaceae</taxon>
        <taxon>Actinoallomurus</taxon>
    </lineage>
</organism>
<evidence type="ECO:0000256" key="2">
    <source>
        <dbReference type="PROSITE-ProRule" id="PRU00703"/>
    </source>
</evidence>
<dbReference type="PANTHER" id="PTHR48108">
    <property type="entry name" value="CBS DOMAIN-CONTAINING PROTEIN CBSX2, CHLOROPLASTIC"/>
    <property type="match status" value="1"/>
</dbReference>
<dbReference type="InterPro" id="IPR051462">
    <property type="entry name" value="CBS_domain-containing"/>
</dbReference>
<keyword evidence="2" id="KW-0129">CBS domain</keyword>